<dbReference type="PROSITE" id="PS51012">
    <property type="entry name" value="ABC_TM2"/>
    <property type="match status" value="1"/>
</dbReference>
<organism evidence="11 12">
    <name type="scientific">Tractidigestivibacter scatoligenes</name>
    <name type="common">Olsenella scatoligenes</name>
    <dbReference type="NCBI Taxonomy" id="1299998"/>
    <lineage>
        <taxon>Bacteria</taxon>
        <taxon>Bacillati</taxon>
        <taxon>Actinomycetota</taxon>
        <taxon>Coriobacteriia</taxon>
        <taxon>Coriobacteriales</taxon>
        <taxon>Atopobiaceae</taxon>
        <taxon>Tractidigestivibacter</taxon>
    </lineage>
</organism>
<gene>
    <name evidence="11" type="ORF">AUL39_04530</name>
</gene>
<evidence type="ECO:0000256" key="1">
    <source>
        <dbReference type="ARBA" id="ARBA00004429"/>
    </source>
</evidence>
<evidence type="ECO:0000256" key="4">
    <source>
        <dbReference type="ARBA" id="ARBA00022475"/>
    </source>
</evidence>
<dbReference type="STRING" id="1299998.AUL39_04530"/>
<evidence type="ECO:0000313" key="12">
    <source>
        <dbReference type="Proteomes" id="UP000054078"/>
    </source>
</evidence>
<evidence type="ECO:0000256" key="6">
    <source>
        <dbReference type="ARBA" id="ARBA00022692"/>
    </source>
</evidence>
<dbReference type="EMBL" id="LOJF01000009">
    <property type="protein sequence ID" value="KUH58286.1"/>
    <property type="molecule type" value="Genomic_DNA"/>
</dbReference>
<keyword evidence="7 9" id="KW-1133">Transmembrane helix</keyword>
<feature type="transmembrane region" description="Helical" evidence="9">
    <location>
        <begin position="239"/>
        <end position="258"/>
    </location>
</feature>
<keyword evidence="4 9" id="KW-1003">Cell membrane</keyword>
<protein>
    <recommendedName>
        <fullName evidence="9">Transport permease protein</fullName>
    </recommendedName>
</protein>
<keyword evidence="3 9" id="KW-0813">Transport</keyword>
<dbReference type="InterPro" id="IPR047817">
    <property type="entry name" value="ABC2_TM_bact-type"/>
</dbReference>
<feature type="transmembrane region" description="Helical" evidence="9">
    <location>
        <begin position="180"/>
        <end position="198"/>
    </location>
</feature>
<evidence type="ECO:0000256" key="5">
    <source>
        <dbReference type="ARBA" id="ARBA00022519"/>
    </source>
</evidence>
<name>A0A117J433_TRASO</name>
<comment type="similarity">
    <text evidence="2 9">Belongs to the ABC-2 integral membrane protein family.</text>
</comment>
<sequence>MHTTSARDAWYPAGKRDLFILRELVTKDFKLKYRRSVLGVIWSVLNPLLMMIVMSLVFSFFLRYDNIEHYPLYLIVANITWQVFSDSTNAGMMSIIDAAPLLKKVRVKKFVFPVEKVLFSLVNFLFSLIAVFVVMLWEGVAPTPMMLLAPLCIILLMFFCVGLSLFLSALAVFFRDLVHLWSVLLMAWMYATPLFWPVSMIEQVPYAFVRTLMYVNPMYNFVTFMRDTVVYATMPPSSVVLSCVVWAAVSLALGYWVFRANERRFILFI</sequence>
<comment type="subcellular location">
    <subcellularLocation>
        <location evidence="1">Cell inner membrane</location>
        <topology evidence="1">Multi-pass membrane protein</topology>
    </subcellularLocation>
    <subcellularLocation>
        <location evidence="9">Cell membrane</location>
        <topology evidence="9">Multi-pass membrane protein</topology>
    </subcellularLocation>
</comment>
<evidence type="ECO:0000256" key="7">
    <source>
        <dbReference type="ARBA" id="ARBA00022989"/>
    </source>
</evidence>
<feature type="transmembrane region" description="Helical" evidence="9">
    <location>
        <begin position="148"/>
        <end position="173"/>
    </location>
</feature>
<dbReference type="GO" id="GO:0140359">
    <property type="term" value="F:ABC-type transporter activity"/>
    <property type="evidence" value="ECO:0007669"/>
    <property type="project" value="InterPro"/>
</dbReference>
<dbReference type="PANTHER" id="PTHR30413:SF8">
    <property type="entry name" value="TRANSPORT PERMEASE PROTEIN"/>
    <property type="match status" value="1"/>
</dbReference>
<keyword evidence="5" id="KW-0997">Cell inner membrane</keyword>
<dbReference type="AlphaFoldDB" id="A0A117J433"/>
<dbReference type="GO" id="GO:0015920">
    <property type="term" value="P:lipopolysaccharide transport"/>
    <property type="evidence" value="ECO:0007669"/>
    <property type="project" value="TreeGrafter"/>
</dbReference>
<feature type="domain" description="ABC transmembrane type-2" evidence="10">
    <location>
        <begin position="38"/>
        <end position="261"/>
    </location>
</feature>
<reference evidence="11 12" key="1">
    <citation type="submission" date="2015-12" db="EMBL/GenBank/DDBJ databases">
        <title>Draft Genome Sequence of Olsenella scatoligenes SK9K4T; a Producer of 3-Methylindole- (skatole) and 4-Methylphenol- (p-cresol) Isolated from Pig Feces.</title>
        <authorList>
            <person name="Li X."/>
            <person name="Borg B."/>
            <person name="Canibe N."/>
        </authorList>
    </citation>
    <scope>NUCLEOTIDE SEQUENCE [LARGE SCALE GENOMIC DNA]</scope>
    <source>
        <strain evidence="11 12">SK9K4</strain>
    </source>
</reference>
<keyword evidence="6 9" id="KW-0812">Transmembrane</keyword>
<dbReference type="Proteomes" id="UP000054078">
    <property type="component" value="Unassembled WGS sequence"/>
</dbReference>
<evidence type="ECO:0000256" key="9">
    <source>
        <dbReference type="RuleBase" id="RU361157"/>
    </source>
</evidence>
<evidence type="ECO:0000259" key="10">
    <source>
        <dbReference type="PROSITE" id="PS51012"/>
    </source>
</evidence>
<dbReference type="Pfam" id="PF01061">
    <property type="entry name" value="ABC2_membrane"/>
    <property type="match status" value="1"/>
</dbReference>
<keyword evidence="12" id="KW-1185">Reference proteome</keyword>
<feature type="transmembrane region" description="Helical" evidence="9">
    <location>
        <begin position="117"/>
        <end position="136"/>
    </location>
</feature>
<dbReference type="PANTHER" id="PTHR30413">
    <property type="entry name" value="INNER MEMBRANE TRANSPORT PERMEASE"/>
    <property type="match status" value="1"/>
</dbReference>
<dbReference type="InterPro" id="IPR000412">
    <property type="entry name" value="ABC_2_transport"/>
</dbReference>
<feature type="transmembrane region" description="Helical" evidence="9">
    <location>
        <begin position="73"/>
        <end position="96"/>
    </location>
</feature>
<evidence type="ECO:0000256" key="3">
    <source>
        <dbReference type="ARBA" id="ARBA00022448"/>
    </source>
</evidence>
<evidence type="ECO:0000313" key="11">
    <source>
        <dbReference type="EMBL" id="KUH58286.1"/>
    </source>
</evidence>
<dbReference type="OrthoDB" id="9789409at2"/>
<keyword evidence="8 9" id="KW-0472">Membrane</keyword>
<accession>A0A117J433</accession>
<dbReference type="GO" id="GO:0043190">
    <property type="term" value="C:ATP-binding cassette (ABC) transporter complex"/>
    <property type="evidence" value="ECO:0007669"/>
    <property type="project" value="InterPro"/>
</dbReference>
<proteinExistence type="inferred from homology"/>
<feature type="transmembrane region" description="Helical" evidence="9">
    <location>
        <begin position="37"/>
        <end position="61"/>
    </location>
</feature>
<comment type="caution">
    <text evidence="11">The sequence shown here is derived from an EMBL/GenBank/DDBJ whole genome shotgun (WGS) entry which is preliminary data.</text>
</comment>
<evidence type="ECO:0000256" key="2">
    <source>
        <dbReference type="ARBA" id="ARBA00007783"/>
    </source>
</evidence>
<dbReference type="InterPro" id="IPR013525">
    <property type="entry name" value="ABC2_TM"/>
</dbReference>
<dbReference type="PRINTS" id="PR00164">
    <property type="entry name" value="ABC2TRNSPORT"/>
</dbReference>
<evidence type="ECO:0000256" key="8">
    <source>
        <dbReference type="ARBA" id="ARBA00023136"/>
    </source>
</evidence>